<evidence type="ECO:0000256" key="3">
    <source>
        <dbReference type="ARBA" id="ARBA00022448"/>
    </source>
</evidence>
<comment type="function">
    <text evidence="9">Provides the rickettsial cell with host ATP in exchange for rickettsial ADP. This is an obligate exchange system. This energy acquiring activity is an important component of rickettsial parasitism.</text>
</comment>
<dbReference type="CDD" id="cd06174">
    <property type="entry name" value="MFS"/>
    <property type="match status" value="1"/>
</dbReference>
<keyword evidence="8 10" id="KW-0472">Membrane</keyword>
<evidence type="ECO:0000256" key="2">
    <source>
        <dbReference type="ARBA" id="ARBA00007127"/>
    </source>
</evidence>
<sequence length="931" mass="104121">MLQKFLATFFNVRAGEGTLLLLLLVQSFFNDVSIVFFDTIANASFLANFGTQQLPYVYILSAFVIVFVGIIYARLESYLSSTRLLISMMLFLLVAILGFYVFFMLTAAKSLGMLLMVWRGVHFTLINLVFWALIGFLFNVRQGKRLFGLIIGGEVAGDVLGGITVTQLVSFMSTVHLILLSAVCIVLSLVFMLYTLRHYAHQFQLNPEEETDIERKPLSKLWQDHYLKLFFILSIVSTIGANFTDFIFYDTVEMVYRSETAIAAFFGTYFAVQGVINLLFTTILSGKLLTRYGVGLGLMALPSVVLVGLGIASVFAQLHMLPNGFFWVVVATTMADVVLRISLETPTFRILYQPFLPSERLYIQGLRESIIEPLAVGLAGVILLVLNNVLHLTGLQIVYITLFILLGWIATAALLRQEYTHVLLNALVKHKLDRGALALHDGSSIAVLQRGLASSHPTEVVYCLALLEELEHQSLVDTLINLLKHPSSMVRISVLQKIEKHLITRAIIEVKQCIIKETDAIAKGAGLRALCALQESEAVEFVINYLQADDLAIKKGAMVGLLRSSGLDGILAAGEILNCLLNSPDVIDRKFAAEVLGDIGITTFYRPLQVLLQDNDLKVRQQAIIATSKLKTPKLIPLLIDNLAYYNLRNSVTVVLTQFGEDALPCITDIFHSNTLNHFARIRLLRVCGRVGGEHMQAFLQQQTAFPIQEVRQQAFESLVICGYQAESHAEKMQTIALIQTATADIAYMLASIRDIGNAPADDLLIRALQQDIKENLLQIFALLSFIYPKRSIQRAKAELLLSLPKAVLKERRAYALEALDNLLAQELKTLLFPLLDDVPLSQQLQHLQSYFPQAVLSREQRLLALLERPREQGTVWTRACVLFRIGQMSDISFYDAVKNIIPCQEEIIHETALWTLDKLELQQCVVISEH</sequence>
<evidence type="ECO:0000313" key="11">
    <source>
        <dbReference type="EMBL" id="AUI68132.1"/>
    </source>
</evidence>
<dbReference type="InterPro" id="IPR004667">
    <property type="entry name" value="ADP_ATP_car_bac_type"/>
</dbReference>
<dbReference type="SUPFAM" id="SSF103473">
    <property type="entry name" value="MFS general substrate transporter"/>
    <property type="match status" value="1"/>
</dbReference>
<comment type="similarity">
    <text evidence="2">Belongs to the ADP/ATP translocase tlc family.</text>
</comment>
<dbReference type="GO" id="GO:0005524">
    <property type="term" value="F:ATP binding"/>
    <property type="evidence" value="ECO:0007669"/>
    <property type="project" value="UniProtKB-KW"/>
</dbReference>
<feature type="transmembrane region" description="Helical" evidence="10">
    <location>
        <begin position="226"/>
        <end position="249"/>
    </location>
</feature>
<dbReference type="PANTHER" id="PTHR31187:SF1">
    <property type="entry name" value="ADP,ATP CARRIER PROTEIN 1"/>
    <property type="match status" value="1"/>
</dbReference>
<dbReference type="SUPFAM" id="SSF48371">
    <property type="entry name" value="ARM repeat"/>
    <property type="match status" value="2"/>
</dbReference>
<dbReference type="GO" id="GO:0005471">
    <property type="term" value="F:ATP:ADP antiporter activity"/>
    <property type="evidence" value="ECO:0007669"/>
    <property type="project" value="InterPro"/>
</dbReference>
<keyword evidence="4 10" id="KW-0812">Transmembrane</keyword>
<proteinExistence type="inferred from homology"/>
<evidence type="ECO:0000256" key="1">
    <source>
        <dbReference type="ARBA" id="ARBA00004141"/>
    </source>
</evidence>
<dbReference type="Gene3D" id="1.25.10.10">
    <property type="entry name" value="Leucine-rich Repeat Variant"/>
    <property type="match status" value="2"/>
</dbReference>
<keyword evidence="3" id="KW-0813">Transport</keyword>
<feature type="transmembrane region" description="Helical" evidence="10">
    <location>
        <begin position="146"/>
        <end position="169"/>
    </location>
</feature>
<feature type="transmembrane region" description="Helical" evidence="10">
    <location>
        <begin position="175"/>
        <end position="196"/>
    </location>
</feature>
<dbReference type="KEGG" id="blep:AL038_00955"/>
<dbReference type="PANTHER" id="PTHR31187">
    <property type="match status" value="1"/>
</dbReference>
<dbReference type="GO" id="GO:0016020">
    <property type="term" value="C:membrane"/>
    <property type="evidence" value="ECO:0007669"/>
    <property type="project" value="UniProtKB-SubCell"/>
</dbReference>
<evidence type="ECO:0000256" key="7">
    <source>
        <dbReference type="ARBA" id="ARBA00022989"/>
    </source>
</evidence>
<keyword evidence="12" id="KW-1185">Reference proteome</keyword>
<name>A0A2N9YCF0_9GAMM</name>
<dbReference type="InterPro" id="IPR036259">
    <property type="entry name" value="MFS_trans_sf"/>
</dbReference>
<protein>
    <submittedName>
        <fullName evidence="11">MFS transporter</fullName>
    </submittedName>
</protein>
<gene>
    <name evidence="11" type="ORF">BLE401_05090</name>
</gene>
<feature type="transmembrane region" description="Helical" evidence="10">
    <location>
        <begin position="53"/>
        <end position="72"/>
    </location>
</feature>
<dbReference type="OrthoDB" id="5409634at2"/>
<dbReference type="Proteomes" id="UP000234271">
    <property type="component" value="Chromosome"/>
</dbReference>
<accession>A0A2N9YCF0</accession>
<comment type="subcellular location">
    <subcellularLocation>
        <location evidence="1">Membrane</location>
        <topology evidence="1">Multi-pass membrane protein</topology>
    </subcellularLocation>
</comment>
<feature type="transmembrane region" description="Helical" evidence="10">
    <location>
        <begin position="261"/>
        <end position="280"/>
    </location>
</feature>
<dbReference type="InterPro" id="IPR016024">
    <property type="entry name" value="ARM-type_fold"/>
</dbReference>
<dbReference type="STRING" id="288004.AL038_00955"/>
<reference evidence="12" key="1">
    <citation type="submission" date="2016-12" db="EMBL/GenBank/DDBJ databases">
        <title>Complete Genome Sequence of Beggiatoa leptomitiformis D-401.</title>
        <authorList>
            <person name="Fomenkov A."/>
            <person name="Vincze T."/>
            <person name="Grabovich M."/>
            <person name="Anton B.P."/>
            <person name="Dubinina G."/>
            <person name="Orlova M."/>
            <person name="Belousova E."/>
            <person name="Roberts R.J."/>
        </authorList>
    </citation>
    <scope>NUCLEOTIDE SEQUENCE [LARGE SCALE GENOMIC DNA]</scope>
    <source>
        <strain evidence="12">D-401</strain>
    </source>
</reference>
<evidence type="ECO:0000256" key="10">
    <source>
        <dbReference type="SAM" id="Phobius"/>
    </source>
</evidence>
<evidence type="ECO:0000256" key="4">
    <source>
        <dbReference type="ARBA" id="ARBA00022692"/>
    </source>
</evidence>
<evidence type="ECO:0000256" key="9">
    <source>
        <dbReference type="ARBA" id="ARBA00024792"/>
    </source>
</evidence>
<dbReference type="AlphaFoldDB" id="A0A2N9YCF0"/>
<evidence type="ECO:0000256" key="8">
    <source>
        <dbReference type="ARBA" id="ARBA00023136"/>
    </source>
</evidence>
<evidence type="ECO:0000313" key="12">
    <source>
        <dbReference type="Proteomes" id="UP000234271"/>
    </source>
</evidence>
<keyword evidence="5" id="KW-0547">Nucleotide-binding</keyword>
<keyword evidence="7 10" id="KW-1133">Transmembrane helix</keyword>
<feature type="transmembrane region" description="Helical" evidence="10">
    <location>
        <begin position="292"/>
        <end position="318"/>
    </location>
</feature>
<feature type="transmembrane region" description="Helical" evidence="10">
    <location>
        <begin position="120"/>
        <end position="139"/>
    </location>
</feature>
<evidence type="ECO:0000256" key="5">
    <source>
        <dbReference type="ARBA" id="ARBA00022741"/>
    </source>
</evidence>
<feature type="transmembrane region" description="Helical" evidence="10">
    <location>
        <begin position="84"/>
        <end position="108"/>
    </location>
</feature>
<evidence type="ECO:0000256" key="6">
    <source>
        <dbReference type="ARBA" id="ARBA00022840"/>
    </source>
</evidence>
<dbReference type="EMBL" id="CP018889">
    <property type="protein sequence ID" value="AUI68132.1"/>
    <property type="molecule type" value="Genomic_DNA"/>
</dbReference>
<dbReference type="RefSeq" id="WP_062147683.1">
    <property type="nucleotide sequence ID" value="NZ_CP012373.2"/>
</dbReference>
<feature type="transmembrane region" description="Helical" evidence="10">
    <location>
        <begin position="396"/>
        <end position="415"/>
    </location>
</feature>
<dbReference type="Pfam" id="PF13646">
    <property type="entry name" value="HEAT_2"/>
    <property type="match status" value="1"/>
</dbReference>
<keyword evidence="6" id="KW-0067">ATP-binding</keyword>
<organism evidence="11 12">
    <name type="scientific">Beggiatoa leptomitoformis</name>
    <dbReference type="NCBI Taxonomy" id="288004"/>
    <lineage>
        <taxon>Bacteria</taxon>
        <taxon>Pseudomonadati</taxon>
        <taxon>Pseudomonadota</taxon>
        <taxon>Gammaproteobacteria</taxon>
        <taxon>Thiotrichales</taxon>
        <taxon>Thiotrichaceae</taxon>
        <taxon>Beggiatoa</taxon>
    </lineage>
</organism>
<dbReference type="InterPro" id="IPR011989">
    <property type="entry name" value="ARM-like"/>
</dbReference>
<feature type="transmembrane region" description="Helical" evidence="10">
    <location>
        <begin position="324"/>
        <end position="343"/>
    </location>
</feature>